<keyword evidence="1" id="KW-0802">TPR repeat</keyword>
<dbReference type="SUPFAM" id="SSF48452">
    <property type="entry name" value="TPR-like"/>
    <property type="match status" value="1"/>
</dbReference>
<keyword evidence="4" id="KW-1185">Reference proteome</keyword>
<gene>
    <name evidence="3" type="ORF">SAMN06295920_102494</name>
</gene>
<sequence>MKLPFVRRLRRMIVPAYGSVAATEHVARGDAARSRQDWAAAAEAYRAAVHDQPSLVAIWIQLGHAQKEQGALAAAAEAYGQAAKLDPTLAETHVFMAHIYKQLGRDDLAILHFLRALHGGEKAPHEGDELLRLLAARTHKDRGALIEQLRTMFEQLPPRAGEAPLLGQIRSVITEDMAPANQPAPSGTQPALVFDISDLISYYANARLPTGIQRVQIETIEGALARGGDRDIRLCCFIDGRDDWLELPVERMRAIARLSTSGGDRFDPAWLEAVAGLRLFLSLTDPFEFPQGASLINLGTSWWLQNYFLYVRHAKATRGIRYIPFVHDMIPIMAPEHCTRGLTQDFISWVIGVFDHADHFLVNSQATRRDLLTVAETLGHHLDPDDIAVVPLDTDFRKPALAELPAQALDRWKLAPGGFVLFVSTIESRKGHMVAFETWAELIRRHGADAVPQLVCVGNRGWLNDRIYARLAEDELLASKVSMLSRLSDEELGLLYRNALFTVYPSLYEGWGLPVTESLCYGKVPLVSDAASLPEAGGPFAVYVEAGSVAALTDAAEKLILDADHRAATEARIAAGFRPRAWSDLAGQIADELDRFAGRDAGKGIAVPPPLTARVGRWHPLTRNESIRIWTGMRTGEGFRSNLGWHWPENRGCRVRREGGELLLRLEGPHPPLRALFQLTGDDHVQSFWSFEYGSILLKGDLHADESKWIAIEIPAADASHDVPVRIAPLAAGDGAIVTFFVAGFFLHGTDDVSARQDFLEAITLNRLDSLNAFGEDDGARPTR</sequence>
<feature type="domain" description="Glycosyl transferase family 1" evidence="2">
    <location>
        <begin position="419"/>
        <end position="569"/>
    </location>
</feature>
<evidence type="ECO:0000259" key="2">
    <source>
        <dbReference type="Pfam" id="PF00534"/>
    </source>
</evidence>
<feature type="repeat" description="TPR" evidence="1">
    <location>
        <begin position="56"/>
        <end position="89"/>
    </location>
</feature>
<dbReference type="CDD" id="cd03809">
    <property type="entry name" value="GT4_MtfB-like"/>
    <property type="match status" value="1"/>
</dbReference>
<dbReference type="InterPro" id="IPR001296">
    <property type="entry name" value="Glyco_trans_1"/>
</dbReference>
<dbReference type="Pfam" id="PF13181">
    <property type="entry name" value="TPR_8"/>
    <property type="match status" value="2"/>
</dbReference>
<dbReference type="STRING" id="439228.SAMN06295920_102494"/>
<reference evidence="4" key="1">
    <citation type="submission" date="2017-02" db="EMBL/GenBank/DDBJ databases">
        <authorList>
            <person name="Varghese N."/>
            <person name="Submissions S."/>
        </authorList>
    </citation>
    <scope>NUCLEOTIDE SEQUENCE [LARGE SCALE GENOMIC DNA]</scope>
    <source>
        <strain evidence="4">UM2</strain>
    </source>
</reference>
<dbReference type="PANTHER" id="PTHR46401">
    <property type="entry name" value="GLYCOSYLTRANSFERASE WBBK-RELATED"/>
    <property type="match status" value="1"/>
</dbReference>
<dbReference type="SUPFAM" id="SSF53756">
    <property type="entry name" value="UDP-Glycosyltransferase/glycogen phosphorylase"/>
    <property type="match status" value="1"/>
</dbReference>
<dbReference type="AlphaFoldDB" id="A0A1T5B507"/>
<name>A0A1T5B507_9SPHN</name>
<dbReference type="InterPro" id="IPR011990">
    <property type="entry name" value="TPR-like_helical_dom_sf"/>
</dbReference>
<dbReference type="InterPro" id="IPR019734">
    <property type="entry name" value="TPR_rpt"/>
</dbReference>
<proteinExistence type="predicted"/>
<accession>A0A1T5B507</accession>
<dbReference type="GO" id="GO:0016757">
    <property type="term" value="F:glycosyltransferase activity"/>
    <property type="evidence" value="ECO:0007669"/>
    <property type="project" value="InterPro"/>
</dbReference>
<dbReference type="Proteomes" id="UP000189818">
    <property type="component" value="Unassembled WGS sequence"/>
</dbReference>
<dbReference type="Pfam" id="PF00534">
    <property type="entry name" value="Glycos_transf_1"/>
    <property type="match status" value="1"/>
</dbReference>
<evidence type="ECO:0000313" key="3">
    <source>
        <dbReference type="EMBL" id="SKB42358.1"/>
    </source>
</evidence>
<dbReference type="PANTHER" id="PTHR46401:SF8">
    <property type="entry name" value="BLL6006 PROTEIN"/>
    <property type="match status" value="1"/>
</dbReference>
<organism evidence="3 4">
    <name type="scientific">Rhizorhabdus histidinilytica</name>
    <dbReference type="NCBI Taxonomy" id="439228"/>
    <lineage>
        <taxon>Bacteria</taxon>
        <taxon>Pseudomonadati</taxon>
        <taxon>Pseudomonadota</taxon>
        <taxon>Alphaproteobacteria</taxon>
        <taxon>Sphingomonadales</taxon>
        <taxon>Sphingomonadaceae</taxon>
        <taxon>Rhizorhabdus</taxon>
    </lineage>
</organism>
<dbReference type="RefSeq" id="WP_079647225.1">
    <property type="nucleotide sequence ID" value="NZ_FUYM01000002.1"/>
</dbReference>
<keyword evidence="3" id="KW-0808">Transferase</keyword>
<evidence type="ECO:0000313" key="4">
    <source>
        <dbReference type="Proteomes" id="UP000189818"/>
    </source>
</evidence>
<dbReference type="Gene3D" id="3.40.50.2000">
    <property type="entry name" value="Glycogen Phosphorylase B"/>
    <property type="match status" value="1"/>
</dbReference>
<dbReference type="OrthoDB" id="9801609at2"/>
<dbReference type="Gene3D" id="1.25.40.10">
    <property type="entry name" value="Tetratricopeptide repeat domain"/>
    <property type="match status" value="1"/>
</dbReference>
<dbReference type="EMBL" id="FUYM01000002">
    <property type="protein sequence ID" value="SKB42358.1"/>
    <property type="molecule type" value="Genomic_DNA"/>
</dbReference>
<evidence type="ECO:0000256" key="1">
    <source>
        <dbReference type="PROSITE-ProRule" id="PRU00339"/>
    </source>
</evidence>
<dbReference type="PROSITE" id="PS50005">
    <property type="entry name" value="TPR"/>
    <property type="match status" value="1"/>
</dbReference>
<protein>
    <submittedName>
        <fullName evidence="3">Glycosyltransferase involved in cell wall bisynthesis</fullName>
    </submittedName>
</protein>
<dbReference type="SMART" id="SM00028">
    <property type="entry name" value="TPR"/>
    <property type="match status" value="3"/>
</dbReference>